<dbReference type="PROSITE" id="PS51406">
    <property type="entry name" value="FIBRINOGEN_C_2"/>
    <property type="match status" value="1"/>
</dbReference>
<dbReference type="CDD" id="cd00087">
    <property type="entry name" value="FReD"/>
    <property type="match status" value="1"/>
</dbReference>
<dbReference type="InterPro" id="IPR036056">
    <property type="entry name" value="Fibrinogen-like_C"/>
</dbReference>
<evidence type="ECO:0000256" key="1">
    <source>
        <dbReference type="SAM" id="Coils"/>
    </source>
</evidence>
<proteinExistence type="predicted"/>
<protein>
    <recommendedName>
        <fullName evidence="3">Fibrinogen C-terminal domain-containing protein</fullName>
    </recommendedName>
</protein>
<dbReference type="GO" id="GO:0005615">
    <property type="term" value="C:extracellular space"/>
    <property type="evidence" value="ECO:0007669"/>
    <property type="project" value="TreeGrafter"/>
</dbReference>
<evidence type="ECO:0000256" key="2">
    <source>
        <dbReference type="SAM" id="SignalP"/>
    </source>
</evidence>
<evidence type="ECO:0000313" key="4">
    <source>
        <dbReference type="EMBL" id="JAI62846.1"/>
    </source>
</evidence>
<keyword evidence="1" id="KW-0175">Coiled coil</keyword>
<dbReference type="Gene3D" id="3.90.215.10">
    <property type="entry name" value="Gamma Fibrinogen, chain A, domain 1"/>
    <property type="match status" value="1"/>
</dbReference>
<feature type="signal peptide" evidence="2">
    <location>
        <begin position="1"/>
        <end position="22"/>
    </location>
</feature>
<keyword evidence="2" id="KW-0732">Signal</keyword>
<dbReference type="SUPFAM" id="SSF56496">
    <property type="entry name" value="Fibrinogen C-terminal domain-like"/>
    <property type="match status" value="1"/>
</dbReference>
<feature type="domain" description="Fibrinogen C-terminal" evidence="3">
    <location>
        <begin position="82"/>
        <end position="307"/>
    </location>
</feature>
<feature type="coiled-coil region" evidence="1">
    <location>
        <begin position="24"/>
        <end position="82"/>
    </location>
</feature>
<feature type="chain" id="PRO_5006070211" description="Fibrinogen C-terminal domain-containing protein" evidence="2">
    <location>
        <begin position="23"/>
        <end position="328"/>
    </location>
</feature>
<evidence type="ECO:0000259" key="3">
    <source>
        <dbReference type="PROSITE" id="PS51406"/>
    </source>
</evidence>
<dbReference type="Pfam" id="PF00147">
    <property type="entry name" value="Fibrinogen_C"/>
    <property type="match status" value="1"/>
</dbReference>
<dbReference type="InterPro" id="IPR050373">
    <property type="entry name" value="Fibrinogen_C-term_domain"/>
</dbReference>
<organism evidence="4">
    <name type="scientific">Scylla olivacea</name>
    <name type="common">Orange mud crab</name>
    <name type="synonym">Cancer olivacea</name>
    <dbReference type="NCBI Taxonomy" id="85551"/>
    <lineage>
        <taxon>Eukaryota</taxon>
        <taxon>Metazoa</taxon>
        <taxon>Ecdysozoa</taxon>
        <taxon>Arthropoda</taxon>
        <taxon>Crustacea</taxon>
        <taxon>Multicrustacea</taxon>
        <taxon>Malacostraca</taxon>
        <taxon>Eumalacostraca</taxon>
        <taxon>Eucarida</taxon>
        <taxon>Decapoda</taxon>
        <taxon>Pleocyemata</taxon>
        <taxon>Brachyura</taxon>
        <taxon>Eubrachyura</taxon>
        <taxon>Portunoidea</taxon>
        <taxon>Portunidae</taxon>
        <taxon>Portuninae</taxon>
        <taxon>Scylla</taxon>
    </lineage>
</organism>
<dbReference type="PANTHER" id="PTHR19143">
    <property type="entry name" value="FIBRINOGEN/TENASCIN/ANGIOPOEITIN"/>
    <property type="match status" value="1"/>
</dbReference>
<dbReference type="PANTHER" id="PTHR19143:SF458">
    <property type="entry name" value="FIBRINOGEN C-TERMINAL DOMAIN-CONTAINING PROTEIN-RELATED"/>
    <property type="match status" value="1"/>
</dbReference>
<accession>A0A0P4W2X4</accession>
<dbReference type="SMART" id="SM00186">
    <property type="entry name" value="FBG"/>
    <property type="match status" value="1"/>
</dbReference>
<dbReference type="AlphaFoldDB" id="A0A0P4W2X4"/>
<sequence>MELQRGFFCLFLLFFCFLEAASRRGRRRDQLETLNRQIRALEETQEEVRGDLATLQGHMKALKEVRSDLRELQAGVDALTSLVEASMPEDCWAAKTRGSTKKIVAVKPPGLAPREVVCEQVREGGGWTVMLARHPTHENHVMRENFNKTWKEYREGFGDLRGEFWIGNEVVHALTSQTPHQLYVLLEDWDGNIAEGMWNSFKIAGEAESYQLSVEGYQTAKSTTGDSFGYHHHRRPFSTYDKDNDTDDHEHCAKRYGGGWWYFQCHLSHLTGAALPSREGGPHAITWDSWKETQGLQSAYMAIRPLPPMRQSFETPASYRRSPRSAWP</sequence>
<dbReference type="EMBL" id="GDRN01076820">
    <property type="protein sequence ID" value="JAI62846.1"/>
    <property type="molecule type" value="Transcribed_RNA"/>
</dbReference>
<reference evidence="4" key="1">
    <citation type="submission" date="2015-09" db="EMBL/GenBank/DDBJ databases">
        <title>Scylla olivacea transcriptome.</title>
        <authorList>
            <person name="Ikhwanuddin M."/>
        </authorList>
    </citation>
    <scope>NUCLEOTIDE SEQUENCE</scope>
</reference>
<dbReference type="InterPro" id="IPR014716">
    <property type="entry name" value="Fibrinogen_a/b/g_C_1"/>
</dbReference>
<dbReference type="InterPro" id="IPR002181">
    <property type="entry name" value="Fibrinogen_a/b/g_C_dom"/>
</dbReference>
<name>A0A0P4W2X4_SCYOL</name>